<evidence type="ECO:0000313" key="2">
    <source>
        <dbReference type="Proteomes" id="UP000525078"/>
    </source>
</evidence>
<sequence length="220" mass="24296">MGWSESDRGCKRHPTTKLTPGVCSDCLRERLSQLSDSFNRRTTSFGPASAAGYSFFSSSSTAFSSHYSSRGASPARGGKHHRNASEMMGSIALFFSVGGGGGGLKKSRSIAFIPKRSSAGGLDDHHGFHAEGKNGKKKSGFWSKLLGNTGKKNKEARNFRERKIRLIHAVDLENGKGKSRVTLRHKNEDNDHTFEVVNLEFVPIRQQHYLLEIPNSKWKT</sequence>
<dbReference type="PANTHER" id="PTHR34046">
    <property type="entry name" value="OS06G0218800 PROTEIN"/>
    <property type="match status" value="1"/>
</dbReference>
<dbReference type="PANTHER" id="PTHR34046:SF19">
    <property type="entry name" value="RAPIDLY ELICITED PROTEIN, PUTATIVE-RELATED"/>
    <property type="match status" value="1"/>
</dbReference>
<comment type="caution">
    <text evidence="1">The sequence shown here is derived from an EMBL/GenBank/DDBJ whole genome shotgun (WGS) entry which is preliminary data.</text>
</comment>
<organism evidence="1 2">
    <name type="scientific">Cannabis sativa</name>
    <name type="common">Hemp</name>
    <name type="synonym">Marijuana</name>
    <dbReference type="NCBI Taxonomy" id="3483"/>
    <lineage>
        <taxon>Eukaryota</taxon>
        <taxon>Viridiplantae</taxon>
        <taxon>Streptophyta</taxon>
        <taxon>Embryophyta</taxon>
        <taxon>Tracheophyta</taxon>
        <taxon>Spermatophyta</taxon>
        <taxon>Magnoliopsida</taxon>
        <taxon>eudicotyledons</taxon>
        <taxon>Gunneridae</taxon>
        <taxon>Pentapetalae</taxon>
        <taxon>rosids</taxon>
        <taxon>fabids</taxon>
        <taxon>Rosales</taxon>
        <taxon>Cannabaceae</taxon>
        <taxon>Cannabis</taxon>
    </lineage>
</organism>
<accession>A0A7J6F807</accession>
<dbReference type="AlphaFoldDB" id="A0A7J6F807"/>
<evidence type="ECO:0000313" key="1">
    <source>
        <dbReference type="EMBL" id="KAF4366738.1"/>
    </source>
</evidence>
<protein>
    <submittedName>
        <fullName evidence="1">Uncharacterized protein</fullName>
    </submittedName>
</protein>
<gene>
    <name evidence="1" type="ORF">F8388_020100</name>
</gene>
<dbReference type="InterPro" id="IPR008004">
    <property type="entry name" value="OCTOPUS-like"/>
</dbReference>
<dbReference type="Proteomes" id="UP000525078">
    <property type="component" value="Unassembled WGS sequence"/>
</dbReference>
<name>A0A7J6F807_CANSA</name>
<dbReference type="Pfam" id="PF05340">
    <property type="entry name" value="DUF740"/>
    <property type="match status" value="1"/>
</dbReference>
<proteinExistence type="predicted"/>
<dbReference type="EMBL" id="JAATIP010000148">
    <property type="protein sequence ID" value="KAF4366738.1"/>
    <property type="molecule type" value="Genomic_DNA"/>
</dbReference>
<reference evidence="1 2" key="1">
    <citation type="journal article" date="2020" name="bioRxiv">
        <title>Sequence and annotation of 42 cannabis genomes reveals extensive copy number variation in cannabinoid synthesis and pathogen resistance genes.</title>
        <authorList>
            <person name="Mckernan K.J."/>
            <person name="Helbert Y."/>
            <person name="Kane L.T."/>
            <person name="Ebling H."/>
            <person name="Zhang L."/>
            <person name="Liu B."/>
            <person name="Eaton Z."/>
            <person name="Mclaughlin S."/>
            <person name="Kingan S."/>
            <person name="Baybayan P."/>
            <person name="Concepcion G."/>
            <person name="Jordan M."/>
            <person name="Riva A."/>
            <person name="Barbazuk W."/>
            <person name="Harkins T."/>
        </authorList>
    </citation>
    <scope>NUCLEOTIDE SEQUENCE [LARGE SCALE GENOMIC DNA]</scope>
    <source>
        <strain evidence="2">cv. Jamaican Lion 4</strain>
        <tissue evidence="1">Leaf</tissue>
    </source>
</reference>